<dbReference type="STRING" id="3075.A0A087SSF7"/>
<keyword evidence="6" id="KW-1185">Reference proteome</keyword>
<dbReference type="GO" id="GO:0005654">
    <property type="term" value="C:nucleoplasm"/>
    <property type="evidence" value="ECO:0007669"/>
    <property type="project" value="TreeGrafter"/>
</dbReference>
<dbReference type="OrthoDB" id="10266662at2759"/>
<sequence length="683" mass="72820">MPKGKRQRKFEAKHLQGTIKRRKHLQSVNRKRDLPASAADPKPAEEKNVEELDIDEFLSGDFLPEGGAEEMSEGDSSSSGSEAGDLNAAASESDEEEEKVAPAATAALEEADESSSDEEADDGTGLAASSAKLANAVASHKAELEALREKDPEFYKYLQEADSGLLNFGSDEEGQSDDDEAVAGLPTKGPLTLSLVQGWTAAALAGPSLGAMRHLAQAYRAACHYGDSDEAGEAGLQIASSALFNRIMLFMLKEADGVFRRLLGVDATSTLRPASLTKLPRWKKVEPLIKSYLGNTLHLLGHLTDGAMLAYILRRARASVVFLAPYEKIRRRSLKAALGLFGSADAAARVQAVLFVRGAALALGGSTLDACLKGVARAFAANAKFVNASSLPAIDFMGAAVVELYSIDPAASYQHAFEAIRALAVLLRGALSTKSKDAYREVYCWQTVNCIELWARVLAAAATRAAQGKGGAGANDLAALSYPVAQLALGVAGLLPTPSYFPLRLRCVRALCALSAASGAFVPVAPLLLEILAWPELARPAGRGADSGFDPALVLRAPKTLLRDAAFQEEIVAQTLELLTQHLAQWACHVSFPELAHLTTVSLRRFVKNCPVDRFRRSGKQLIDAIDRNVAFVGRARDAVEFSPKDITQVAAFLSTEAAAKSAPLQQYARVLAAKAAELRPVF</sequence>
<dbReference type="Proteomes" id="UP000028924">
    <property type="component" value="Unassembled WGS sequence"/>
</dbReference>
<dbReference type="PANTHER" id="PTHR12687:SF4">
    <property type="entry name" value="NUCLEOLAR COMPLEX PROTEIN 2 HOMOLOG"/>
    <property type="match status" value="1"/>
</dbReference>
<reference evidence="5 6" key="1">
    <citation type="journal article" date="2014" name="BMC Genomics">
        <title>Oil accumulation mechanisms of the oleaginous microalga Chlorella protothecoides revealed through its genome, transcriptomes, and proteomes.</title>
        <authorList>
            <person name="Gao C."/>
            <person name="Wang Y."/>
            <person name="Shen Y."/>
            <person name="Yan D."/>
            <person name="He X."/>
            <person name="Dai J."/>
            <person name="Wu Q."/>
        </authorList>
    </citation>
    <scope>NUCLEOTIDE SEQUENCE [LARGE SCALE GENOMIC DNA]</scope>
    <source>
        <strain evidence="5 6">0710</strain>
    </source>
</reference>
<dbReference type="InterPro" id="IPR005343">
    <property type="entry name" value="Noc2"/>
</dbReference>
<name>A0A087SSF7_AUXPR</name>
<gene>
    <name evidence="5" type="ORF">F751_3491</name>
</gene>
<keyword evidence="3" id="KW-0539">Nucleus</keyword>
<evidence type="ECO:0000313" key="5">
    <source>
        <dbReference type="EMBL" id="KFM28661.1"/>
    </source>
</evidence>
<feature type="region of interest" description="Disordered" evidence="4">
    <location>
        <begin position="1"/>
        <end position="126"/>
    </location>
</feature>
<evidence type="ECO:0000256" key="2">
    <source>
        <dbReference type="ARBA" id="ARBA00005907"/>
    </source>
</evidence>
<dbReference type="EMBL" id="KL662180">
    <property type="protein sequence ID" value="KFM28661.1"/>
    <property type="molecule type" value="Genomic_DNA"/>
</dbReference>
<dbReference type="eggNOG" id="KOG2256">
    <property type="taxonomic scope" value="Eukaryota"/>
</dbReference>
<proteinExistence type="inferred from homology"/>
<comment type="similarity">
    <text evidence="2">Belongs to the NOC2 family.</text>
</comment>
<organism evidence="5 6">
    <name type="scientific">Auxenochlorella protothecoides</name>
    <name type="common">Green microalga</name>
    <name type="synonym">Chlorella protothecoides</name>
    <dbReference type="NCBI Taxonomy" id="3075"/>
    <lineage>
        <taxon>Eukaryota</taxon>
        <taxon>Viridiplantae</taxon>
        <taxon>Chlorophyta</taxon>
        <taxon>core chlorophytes</taxon>
        <taxon>Trebouxiophyceae</taxon>
        <taxon>Chlorellales</taxon>
        <taxon>Chlorellaceae</taxon>
        <taxon>Auxenochlorella</taxon>
    </lineage>
</organism>
<feature type="compositionally biased region" description="Low complexity" evidence="4">
    <location>
        <begin position="74"/>
        <end position="91"/>
    </location>
</feature>
<dbReference type="GeneID" id="23614882"/>
<evidence type="ECO:0000313" key="6">
    <source>
        <dbReference type="Proteomes" id="UP000028924"/>
    </source>
</evidence>
<dbReference type="RefSeq" id="XP_011401706.1">
    <property type="nucleotide sequence ID" value="XM_011403404.1"/>
</dbReference>
<accession>A0A087SSF7</accession>
<dbReference type="GO" id="GO:0042273">
    <property type="term" value="P:ribosomal large subunit biogenesis"/>
    <property type="evidence" value="ECO:0007669"/>
    <property type="project" value="TreeGrafter"/>
</dbReference>
<dbReference type="GO" id="GO:0005730">
    <property type="term" value="C:nucleolus"/>
    <property type="evidence" value="ECO:0007669"/>
    <property type="project" value="TreeGrafter"/>
</dbReference>
<evidence type="ECO:0000256" key="3">
    <source>
        <dbReference type="ARBA" id="ARBA00023242"/>
    </source>
</evidence>
<dbReference type="GO" id="GO:0030690">
    <property type="term" value="C:Noc1p-Noc2p complex"/>
    <property type="evidence" value="ECO:0007669"/>
    <property type="project" value="TreeGrafter"/>
</dbReference>
<comment type="subcellular location">
    <subcellularLocation>
        <location evidence="1">Nucleus</location>
    </subcellularLocation>
</comment>
<dbReference type="KEGG" id="apro:F751_3491"/>
<dbReference type="Pfam" id="PF03715">
    <property type="entry name" value="Noc2"/>
    <property type="match status" value="1"/>
</dbReference>
<protein>
    <submittedName>
        <fullName evidence="5">Nucleolar complex protein 2-like protein</fullName>
    </submittedName>
</protein>
<dbReference type="PANTHER" id="PTHR12687">
    <property type="entry name" value="NUCLEOLAR COMPLEX 2 AND RAD4-RELATED"/>
    <property type="match status" value="1"/>
</dbReference>
<dbReference type="GO" id="GO:0030691">
    <property type="term" value="C:Noc2p-Noc3p complex"/>
    <property type="evidence" value="ECO:0007669"/>
    <property type="project" value="TreeGrafter"/>
</dbReference>
<feature type="compositionally biased region" description="Acidic residues" evidence="4">
    <location>
        <begin position="109"/>
        <end position="122"/>
    </location>
</feature>
<dbReference type="AlphaFoldDB" id="A0A087SSF7"/>
<evidence type="ECO:0000256" key="4">
    <source>
        <dbReference type="SAM" id="MobiDB-lite"/>
    </source>
</evidence>
<evidence type="ECO:0000256" key="1">
    <source>
        <dbReference type="ARBA" id="ARBA00004123"/>
    </source>
</evidence>